<protein>
    <submittedName>
        <fullName evidence="2">OLC1v1019605C1</fullName>
    </submittedName>
</protein>
<dbReference type="PANTHER" id="PTHR43675">
    <property type="entry name" value="ARSENITE METHYLTRANSFERASE"/>
    <property type="match status" value="1"/>
</dbReference>
<reference evidence="2" key="1">
    <citation type="submission" date="2023-03" db="EMBL/GenBank/DDBJ databases">
        <authorList>
            <person name="Julca I."/>
        </authorList>
    </citation>
    <scope>NUCLEOTIDE SEQUENCE</scope>
</reference>
<keyword evidence="3" id="KW-1185">Reference proteome</keyword>
<evidence type="ECO:0000256" key="1">
    <source>
        <dbReference type="SAM" id="Phobius"/>
    </source>
</evidence>
<keyword evidence="1" id="KW-0812">Transmembrane</keyword>
<keyword evidence="1" id="KW-1133">Transmembrane helix</keyword>
<name>A0AAV1EEB4_OLDCO</name>
<dbReference type="PIRSF" id="PIRSF003085">
    <property type="entry name" value="CMAS"/>
    <property type="match status" value="1"/>
</dbReference>
<accession>A0AAV1EEB4</accession>
<gene>
    <name evidence="2" type="ORF">OLC1_LOCUS24042</name>
</gene>
<dbReference type="AlphaFoldDB" id="A0AAV1EEB4"/>
<dbReference type="CDD" id="cd02440">
    <property type="entry name" value="AdoMet_MTases"/>
    <property type="match status" value="1"/>
</dbReference>
<dbReference type="Pfam" id="PF02353">
    <property type="entry name" value="CMAS"/>
    <property type="match status" value="1"/>
</dbReference>
<keyword evidence="1" id="KW-0472">Membrane</keyword>
<dbReference type="GO" id="GO:0008610">
    <property type="term" value="P:lipid biosynthetic process"/>
    <property type="evidence" value="ECO:0007669"/>
    <property type="project" value="InterPro"/>
</dbReference>
<dbReference type="PANTHER" id="PTHR43675:SF30">
    <property type="entry name" value="CYCLOPROPANE-FATTY-ACYL-PHOSPHOLIPID SYNTHASE"/>
    <property type="match status" value="1"/>
</dbReference>
<dbReference type="Proteomes" id="UP001161247">
    <property type="component" value="Chromosome 9"/>
</dbReference>
<evidence type="ECO:0000313" key="2">
    <source>
        <dbReference type="EMBL" id="CAI9118087.1"/>
    </source>
</evidence>
<sequence length="441" mass="50906">MMLSWRDRWARNLVIRFLNDFITSGCLIFLEKDGTVLTFGDTPQESSLKVSLKIHNPQFYWKVATEADLGFADAYINGDISFLDPNEGLLNFFVIYISSEEKRKASLPNSSFSLRNWHCTPLFLSAGLTYAKSFFKYVFNKNTLTEAHRNVSHHYDLSNDLFTQFMDETVAYSCAIFKSVDEDLKTAQLRKISSFIEKAKISKEHHVLEIGCGWGTLAIEAVKRTGCQYTGITLSTEQLAYAEQKVKEAGLQDRVKLMLCDYRHLPETIKYDRIIACEMVEHVGDVFLEKFFSCCDSALAENGILVLQFSSVPDQRYEDFRKCPSFIREYMFPGGIMLSLNRVVTAMTSASKLCVEHVENIGFHYYPTLKNWRKNFVESKREILDLGFDEKFIRTFEYYFDYTAAGFKTGIIGNYQVYTIIGFSFFSFFFFLGGFYAHNMH</sequence>
<dbReference type="EMBL" id="OX459126">
    <property type="protein sequence ID" value="CAI9118087.1"/>
    <property type="molecule type" value="Genomic_DNA"/>
</dbReference>
<dbReference type="InterPro" id="IPR026669">
    <property type="entry name" value="Arsenite_MeTrfase-like"/>
</dbReference>
<feature type="transmembrane region" description="Helical" evidence="1">
    <location>
        <begin position="417"/>
        <end position="437"/>
    </location>
</feature>
<proteinExistence type="predicted"/>
<dbReference type="InterPro" id="IPR029063">
    <property type="entry name" value="SAM-dependent_MTases_sf"/>
</dbReference>
<dbReference type="Gene3D" id="3.40.50.150">
    <property type="entry name" value="Vaccinia Virus protein VP39"/>
    <property type="match status" value="1"/>
</dbReference>
<dbReference type="InterPro" id="IPR003333">
    <property type="entry name" value="CMAS"/>
</dbReference>
<dbReference type="GO" id="GO:0008168">
    <property type="term" value="F:methyltransferase activity"/>
    <property type="evidence" value="ECO:0007669"/>
    <property type="project" value="TreeGrafter"/>
</dbReference>
<evidence type="ECO:0000313" key="3">
    <source>
        <dbReference type="Proteomes" id="UP001161247"/>
    </source>
</evidence>
<organism evidence="2 3">
    <name type="scientific">Oldenlandia corymbosa var. corymbosa</name>
    <dbReference type="NCBI Taxonomy" id="529605"/>
    <lineage>
        <taxon>Eukaryota</taxon>
        <taxon>Viridiplantae</taxon>
        <taxon>Streptophyta</taxon>
        <taxon>Embryophyta</taxon>
        <taxon>Tracheophyta</taxon>
        <taxon>Spermatophyta</taxon>
        <taxon>Magnoliopsida</taxon>
        <taxon>eudicotyledons</taxon>
        <taxon>Gunneridae</taxon>
        <taxon>Pentapetalae</taxon>
        <taxon>asterids</taxon>
        <taxon>lamiids</taxon>
        <taxon>Gentianales</taxon>
        <taxon>Rubiaceae</taxon>
        <taxon>Rubioideae</taxon>
        <taxon>Spermacoceae</taxon>
        <taxon>Hedyotis-Oldenlandia complex</taxon>
        <taxon>Oldenlandia</taxon>
    </lineage>
</organism>
<dbReference type="SUPFAM" id="SSF53335">
    <property type="entry name" value="S-adenosyl-L-methionine-dependent methyltransferases"/>
    <property type="match status" value="1"/>
</dbReference>